<dbReference type="Proteomes" id="UP000198460">
    <property type="component" value="Unassembled WGS sequence"/>
</dbReference>
<protein>
    <recommendedName>
        <fullName evidence="3">DUF1566 domain-containing protein</fullName>
    </recommendedName>
</protein>
<organism evidence="1 2">
    <name type="scientific">Burkholderia singularis</name>
    <dbReference type="NCBI Taxonomy" id="1503053"/>
    <lineage>
        <taxon>Bacteria</taxon>
        <taxon>Pseudomonadati</taxon>
        <taxon>Pseudomonadota</taxon>
        <taxon>Betaproteobacteria</taxon>
        <taxon>Burkholderiales</taxon>
        <taxon>Burkholderiaceae</taxon>
        <taxon>Burkholderia</taxon>
        <taxon>pseudomallei group</taxon>
    </lineage>
</organism>
<evidence type="ECO:0000313" key="1">
    <source>
        <dbReference type="EMBL" id="SMG00363.1"/>
    </source>
</evidence>
<dbReference type="AlphaFoldDB" id="A0A238H5S1"/>
<evidence type="ECO:0000313" key="2">
    <source>
        <dbReference type="Proteomes" id="UP000198460"/>
    </source>
</evidence>
<proteinExistence type="predicted"/>
<name>A0A238H5S1_9BURK</name>
<sequence length="129" mass="14587">MAEAGFAIAERVLELRIGDFDDWFIPARDQLELACRGLKPTSEDNYVWRNGDNPSSLPPGYPYTIHLPGQTEVELFREGGAEAFDDDWYWASTQYSAYGAWNQDFGDGRQGSASKDDKGRVRAFRSIKL</sequence>
<reference evidence="1 2" key="1">
    <citation type="submission" date="2017-04" db="EMBL/GenBank/DDBJ databases">
        <authorList>
            <person name="Afonso C.L."/>
            <person name="Miller P.J."/>
            <person name="Scott M.A."/>
            <person name="Spackman E."/>
            <person name="Goraichik I."/>
            <person name="Dimitrov K.M."/>
            <person name="Suarez D.L."/>
            <person name="Swayne D.E."/>
        </authorList>
    </citation>
    <scope>NUCLEOTIDE SEQUENCE [LARGE SCALE GENOMIC DNA]</scope>
    <source>
        <strain evidence="1">LMG 28154</strain>
    </source>
</reference>
<accession>A0A238H5S1</accession>
<dbReference type="EMBL" id="FXAN01000053">
    <property type="protein sequence ID" value="SMG00363.1"/>
    <property type="molecule type" value="Genomic_DNA"/>
</dbReference>
<evidence type="ECO:0008006" key="3">
    <source>
        <dbReference type="Google" id="ProtNLM"/>
    </source>
</evidence>
<gene>
    <name evidence="1" type="ORF">BSIN_3433</name>
</gene>